<reference evidence="1" key="1">
    <citation type="submission" date="2019-06" db="EMBL/GenBank/DDBJ databases">
        <authorList>
            <person name="Murdoch R.W."/>
            <person name="Fathepure B."/>
        </authorList>
    </citation>
    <scope>NUCLEOTIDE SEQUENCE</scope>
</reference>
<evidence type="ECO:0008006" key="2">
    <source>
        <dbReference type="Google" id="ProtNLM"/>
    </source>
</evidence>
<accession>A0A5B8RD14</accession>
<dbReference type="Pfam" id="PF13469">
    <property type="entry name" value="Sulfotransfer_3"/>
    <property type="match status" value="1"/>
</dbReference>
<dbReference type="PANTHER" id="PTHR10704">
    <property type="entry name" value="CARBOHYDRATE SULFOTRANSFERASE"/>
    <property type="match status" value="1"/>
</dbReference>
<organism evidence="1">
    <name type="scientific">uncultured organism</name>
    <dbReference type="NCBI Taxonomy" id="155900"/>
    <lineage>
        <taxon>unclassified sequences</taxon>
        <taxon>environmental samples</taxon>
    </lineage>
</organism>
<proteinExistence type="predicted"/>
<dbReference type="AlphaFoldDB" id="A0A5B8RD14"/>
<evidence type="ECO:0000313" key="1">
    <source>
        <dbReference type="EMBL" id="QEA06929.1"/>
    </source>
</evidence>
<dbReference type="SUPFAM" id="SSF52540">
    <property type="entry name" value="P-loop containing nucleoside triphosphate hydrolases"/>
    <property type="match status" value="1"/>
</dbReference>
<gene>
    <name evidence="1" type="ORF">KBTEX_03272</name>
</gene>
<dbReference type="GO" id="GO:0006790">
    <property type="term" value="P:sulfur compound metabolic process"/>
    <property type="evidence" value="ECO:0007669"/>
    <property type="project" value="TreeGrafter"/>
</dbReference>
<sequence>MFIFLMCSERSGSNLITKIMDAHHNVCGPSPKHLFNPVTRNAFRYEPLSDKGHWAELLTDIERLIGVSFSQWRTSFSQDDLLDLAPPGQLADLLRNIFLEEARAHGKQHCFVKENQLYEFTPFLLTHFPEARFLYLVRDPRDMALSWSRNPTHPGGVAHGAQQWKRDQQQFMKNHAALRDGGVSRMIRYEELVAATEEVTRSLCAFYGLPFDPGMLGFHENELTRRNAQTLPAWENLGKPVMSSNFGKYRDALSAEEIALIESICLPEMHALGYEPDTPEETLAKMSSDRIREALARENEAAPAAPEPEVRANMEAKRVFYQKRLGRLAT</sequence>
<dbReference type="PANTHER" id="PTHR10704:SF44">
    <property type="entry name" value="LD35051P-RELATED"/>
    <property type="match status" value="1"/>
</dbReference>
<dbReference type="InterPro" id="IPR027417">
    <property type="entry name" value="P-loop_NTPase"/>
</dbReference>
<dbReference type="Gene3D" id="3.40.50.300">
    <property type="entry name" value="P-loop containing nucleotide triphosphate hydrolases"/>
    <property type="match status" value="1"/>
</dbReference>
<dbReference type="EMBL" id="MN079185">
    <property type="protein sequence ID" value="QEA06929.1"/>
    <property type="molecule type" value="Genomic_DNA"/>
</dbReference>
<protein>
    <recommendedName>
        <fullName evidence="2">Sulfotransferase family</fullName>
    </recommendedName>
</protein>
<dbReference type="GO" id="GO:0006044">
    <property type="term" value="P:N-acetylglucosamine metabolic process"/>
    <property type="evidence" value="ECO:0007669"/>
    <property type="project" value="TreeGrafter"/>
</dbReference>
<dbReference type="InterPro" id="IPR051135">
    <property type="entry name" value="Gal/GlcNAc/GalNAc_ST"/>
</dbReference>
<dbReference type="GO" id="GO:0001517">
    <property type="term" value="F:N-acetylglucosamine 6-O-sulfotransferase activity"/>
    <property type="evidence" value="ECO:0007669"/>
    <property type="project" value="TreeGrafter"/>
</dbReference>
<name>A0A5B8RD14_9ZZZZ</name>